<dbReference type="Pfam" id="PF00561">
    <property type="entry name" value="Abhydrolase_1"/>
    <property type="match status" value="1"/>
</dbReference>
<evidence type="ECO:0000256" key="3">
    <source>
        <dbReference type="SAM" id="Coils"/>
    </source>
</evidence>
<feature type="domain" description="AB hydrolase-1" evidence="4">
    <location>
        <begin position="98"/>
        <end position="443"/>
    </location>
</feature>
<evidence type="ECO:0000256" key="2">
    <source>
        <dbReference type="ARBA" id="ARBA00022801"/>
    </source>
</evidence>
<feature type="coiled-coil region" evidence="3">
    <location>
        <begin position="255"/>
        <end position="289"/>
    </location>
</feature>
<dbReference type="PANTHER" id="PTHR43248:SF3">
    <property type="entry name" value="AB HYDROLASE-1 DOMAIN-CONTAINING PROTEIN"/>
    <property type="match status" value="1"/>
</dbReference>
<dbReference type="AlphaFoldDB" id="A0A545UFK4"/>
<proteinExistence type="inferred from homology"/>
<dbReference type="EMBL" id="VIKS01000004">
    <property type="protein sequence ID" value="TQV88250.1"/>
    <property type="molecule type" value="Genomic_DNA"/>
</dbReference>
<sequence length="493" mass="54857">MLEIDYKLRACLFLFSITFIREKEMKLLVVLVGILFASNLQAENFTKCKDADDFSELNLSICATVKTSLSHKRESKEEIELFVRKFPAQKSRTGSIWLIAGGPGESGASFYTLIDTFRNAFPSLDIFIPDHRGTGASSVICPGEALDSVKAGTLVGQEWGECFSHMYSNLEYVQAFNITNAAKDLNFLINTFSGEGERYIYGVSYGTQLTLRAMQIGGNAVDGIILDSLVPMQDDTGFDLSMRSQVVNNVGQQFLSEYARINNFSDEQLKNLKENLSRITGKYKSIKKISDSLPEAKLSNTLGMMLDVPHIRNIIPKIINDISKNDSQSLEKAIQDLNTYYTNFNAGYFNYGSSIPLVQIISASENNLRVELSKEDIEKESEGFLFSSPLPLLIAGNRMPTYKKDAYFSKLPAKLPKTLIMHGTLDPKTHFDAAKSYASVLNKAGDISLVSVEYAPHFVALNAPDCFNQHAKEFIQGKAIKSQSCKDKKSIIK</sequence>
<dbReference type="OrthoDB" id="9796770at2"/>
<dbReference type="InterPro" id="IPR051601">
    <property type="entry name" value="Serine_prot/Carboxylest_S33"/>
</dbReference>
<dbReference type="SUPFAM" id="SSF53474">
    <property type="entry name" value="alpha/beta-Hydrolases"/>
    <property type="match status" value="1"/>
</dbReference>
<name>A0A545UFK4_9GAMM</name>
<evidence type="ECO:0000313" key="5">
    <source>
        <dbReference type="EMBL" id="TQV88250.1"/>
    </source>
</evidence>
<dbReference type="PANTHER" id="PTHR43248">
    <property type="entry name" value="2-SUCCINYL-6-HYDROXY-2,4-CYCLOHEXADIENE-1-CARBOXYLATE SYNTHASE"/>
    <property type="match status" value="1"/>
</dbReference>
<evidence type="ECO:0000256" key="1">
    <source>
        <dbReference type="ARBA" id="ARBA00010088"/>
    </source>
</evidence>
<dbReference type="Gene3D" id="3.40.50.1820">
    <property type="entry name" value="alpha/beta hydrolase"/>
    <property type="match status" value="2"/>
</dbReference>
<dbReference type="InterPro" id="IPR029058">
    <property type="entry name" value="AB_hydrolase_fold"/>
</dbReference>
<keyword evidence="2 5" id="KW-0378">Hydrolase</keyword>
<dbReference type="RefSeq" id="WP_142892759.1">
    <property type="nucleotide sequence ID" value="NZ_ML660162.1"/>
</dbReference>
<reference evidence="5 6" key="1">
    <citation type="submission" date="2019-07" db="EMBL/GenBank/DDBJ databases">
        <title>Draft genome for Aliikangiella sp. M105.</title>
        <authorList>
            <person name="Wang G."/>
        </authorList>
    </citation>
    <scope>NUCLEOTIDE SEQUENCE [LARGE SCALE GENOMIC DNA]</scope>
    <source>
        <strain evidence="5 6">M105</strain>
    </source>
</reference>
<comment type="similarity">
    <text evidence="1">Belongs to the peptidase S33 family.</text>
</comment>
<accession>A0A545UFK4</accession>
<evidence type="ECO:0000313" key="6">
    <source>
        <dbReference type="Proteomes" id="UP000315439"/>
    </source>
</evidence>
<organism evidence="5 6">
    <name type="scientific">Aliikangiella coralliicola</name>
    <dbReference type="NCBI Taxonomy" id="2592383"/>
    <lineage>
        <taxon>Bacteria</taxon>
        <taxon>Pseudomonadati</taxon>
        <taxon>Pseudomonadota</taxon>
        <taxon>Gammaproteobacteria</taxon>
        <taxon>Oceanospirillales</taxon>
        <taxon>Pleioneaceae</taxon>
        <taxon>Aliikangiella</taxon>
    </lineage>
</organism>
<keyword evidence="6" id="KW-1185">Reference proteome</keyword>
<dbReference type="Proteomes" id="UP000315439">
    <property type="component" value="Unassembled WGS sequence"/>
</dbReference>
<dbReference type="InterPro" id="IPR000073">
    <property type="entry name" value="AB_hydrolase_1"/>
</dbReference>
<keyword evidence="3" id="KW-0175">Coiled coil</keyword>
<protein>
    <submittedName>
        <fullName evidence="5">Alpha/beta fold hydrolase</fullName>
    </submittedName>
</protein>
<gene>
    <name evidence="5" type="ORF">FLL46_06910</name>
</gene>
<evidence type="ECO:0000259" key="4">
    <source>
        <dbReference type="Pfam" id="PF00561"/>
    </source>
</evidence>
<comment type="caution">
    <text evidence="5">The sequence shown here is derived from an EMBL/GenBank/DDBJ whole genome shotgun (WGS) entry which is preliminary data.</text>
</comment>
<dbReference type="GO" id="GO:0016787">
    <property type="term" value="F:hydrolase activity"/>
    <property type="evidence" value="ECO:0007669"/>
    <property type="project" value="UniProtKB-KW"/>
</dbReference>